<feature type="signal peptide" evidence="2">
    <location>
        <begin position="1"/>
        <end position="21"/>
    </location>
</feature>
<feature type="chain" id="PRO_5045169281" description="Ig-like domain-containing protein" evidence="2">
    <location>
        <begin position="22"/>
        <end position="1018"/>
    </location>
</feature>
<keyword evidence="1" id="KW-0472">Membrane</keyword>
<proteinExistence type="predicted"/>
<protein>
    <recommendedName>
        <fullName evidence="5">Ig-like domain-containing protein</fullName>
    </recommendedName>
</protein>
<dbReference type="EMBL" id="JAKVPQ010000011">
    <property type="protein sequence ID" value="MCH4286137.1"/>
    <property type="molecule type" value="Genomic_DNA"/>
</dbReference>
<reference evidence="3 4" key="1">
    <citation type="submission" date="2022-02" db="EMBL/GenBank/DDBJ databases">
        <title>Genome of Erysipelotrichaceae sp. nov. NSJ-176 isolated from human feces.</title>
        <authorList>
            <person name="Abdugheni R."/>
        </authorList>
    </citation>
    <scope>NUCLEOTIDE SEQUENCE [LARGE SCALE GENOMIC DNA]</scope>
    <source>
        <strain evidence="3 4">NSJ-176</strain>
    </source>
</reference>
<organism evidence="3 4">
    <name type="scientific">Amedibacillus hominis</name>
    <dbReference type="NCBI Taxonomy" id="2897776"/>
    <lineage>
        <taxon>Bacteria</taxon>
        <taxon>Bacillati</taxon>
        <taxon>Bacillota</taxon>
        <taxon>Erysipelotrichia</taxon>
        <taxon>Erysipelotrichales</taxon>
        <taxon>Erysipelotrichaceae</taxon>
        <taxon>Amedibacillus</taxon>
    </lineage>
</organism>
<evidence type="ECO:0008006" key="5">
    <source>
        <dbReference type="Google" id="ProtNLM"/>
    </source>
</evidence>
<keyword evidence="1" id="KW-1133">Transmembrane helix</keyword>
<feature type="transmembrane region" description="Helical" evidence="1">
    <location>
        <begin position="990"/>
        <end position="1010"/>
    </location>
</feature>
<dbReference type="RefSeq" id="WP_117453146.1">
    <property type="nucleotide sequence ID" value="NZ_JAKVPQ010000011.1"/>
</dbReference>
<comment type="caution">
    <text evidence="3">The sequence shown here is derived from an EMBL/GenBank/DDBJ whole genome shotgun (WGS) entry which is preliminary data.</text>
</comment>
<gene>
    <name evidence="3" type="ORF">LQE99_13505</name>
</gene>
<keyword evidence="1" id="KW-0812">Transmembrane</keyword>
<keyword evidence="4" id="KW-1185">Reference proteome</keyword>
<name>A0ABS9R8Z1_9FIRM</name>
<evidence type="ECO:0000256" key="2">
    <source>
        <dbReference type="SAM" id="SignalP"/>
    </source>
</evidence>
<dbReference type="Proteomes" id="UP001202402">
    <property type="component" value="Unassembled WGS sequence"/>
</dbReference>
<evidence type="ECO:0000313" key="3">
    <source>
        <dbReference type="EMBL" id="MCH4286137.1"/>
    </source>
</evidence>
<sequence>MRKTKTAGACILSAMSLYCMDASLFAKEQMFLINGAQIQESYHEQANLSFLVDDDKKDKAQLFVKSSNLDMKEIKTITWQKVENGWIGQVEVLDGDDVQYELKIDKESFLTPAFDKDTTPYSIKFYEDKQECGALQDTYSTHPLITFQFFDQHQKQVITSVKKDGVEQTISWLKQQEEFQLQLENGSYQFHFEMEDAYGNQAVYDKEILVDDTLPQVTLMKDGVKWEPQVMEQDGTFRLYVVDEHLDIAASKIYINDVLQEVAWESDENGQYMTFSIMGENEHVLRYEIVDNCGNMVKDQVELSIDQSAPILHLFEGKEEITNLQPIYDHALQLRFQIDEPHLNYEESYIEIDDKKQFLNEPREAYTVSLSDGSHHIRYYFVDQVHHVCEQDLGKVLIDQMAPVIDMKIDKYQKNNVTFPITITEEHIDQYWAFMKKDGKEKELVLNWTQKGNQYFAYPKFEQEGVYEIEVGASDLASNRTIKKVDFVIDHNAPTVSYTYDDHEHTKYLNHARMLCWNVSDLYLDEENSIIQIMRDGKVIDELHPKDNKQDTLRYQIKKDGVYDINWKIFDLSGNQTSGSDHFIIDQKAPKLSLQALSAPITNQHPLIQYAVSDDYLSDYTLSITRNSQTKTYEGTQAICEQLSLMEQGYGEYDIRLSAKDLAGNITTTDSLHLIYDPIAPNINTTINHQPFHNALPYITNKDVQIQSSISDLWLNQVIATLYEDDQFFKQLQGNEVQLYIGKEDGKKHQYKLVIDASDLAGNLTSRQYDFVIDNYKPNIHFENEKDAIYHAPYTPAIKDDQKKLSVVHWTLKRNGEVQPYLWNQPIKEEGDYELEVDVRDQAMNRWKLPPYHFTIDEQAPIISLYDVDHAYQILDHGMIHSQISLYIDQKDSHKRSHEYFTKIMIDGKEIDVNQIKYDENGYAYYLIMLEHETHIYAKAEDEAGNVTEFDQIITPLEEAQVKEEIKTAKQQDSIQMSEQLEENESKSDIMIYSLTGILFVITGTIWYGLRKRRNHHS</sequence>
<evidence type="ECO:0000256" key="1">
    <source>
        <dbReference type="SAM" id="Phobius"/>
    </source>
</evidence>
<accession>A0ABS9R8Z1</accession>
<keyword evidence="2" id="KW-0732">Signal</keyword>
<evidence type="ECO:0000313" key="4">
    <source>
        <dbReference type="Proteomes" id="UP001202402"/>
    </source>
</evidence>